<proteinExistence type="predicted"/>
<feature type="transmembrane region" description="Helical" evidence="1">
    <location>
        <begin position="617"/>
        <end position="636"/>
    </location>
</feature>
<comment type="caution">
    <text evidence="2">The sequence shown here is derived from an EMBL/GenBank/DDBJ whole genome shotgun (WGS) entry which is preliminary data.</text>
</comment>
<keyword evidence="3" id="KW-1185">Reference proteome</keyword>
<protein>
    <submittedName>
        <fullName evidence="2">Spermine synthase</fullName>
    </submittedName>
</protein>
<dbReference type="SUPFAM" id="SSF53335">
    <property type="entry name" value="S-adenosyl-L-methionine-dependent methyltransferases"/>
    <property type="match status" value="1"/>
</dbReference>
<keyword evidence="1" id="KW-1133">Transmembrane helix</keyword>
<dbReference type="RefSeq" id="WP_090727226.1">
    <property type="nucleotide sequence ID" value="NZ_JBHTKX010000004.1"/>
</dbReference>
<dbReference type="SUPFAM" id="SSF103473">
    <property type="entry name" value="MFS general substrate transporter"/>
    <property type="match status" value="1"/>
</dbReference>
<dbReference type="Proteomes" id="UP001597169">
    <property type="component" value="Unassembled WGS sequence"/>
</dbReference>
<dbReference type="Pfam" id="PF01564">
    <property type="entry name" value="Spermine_synth"/>
    <property type="match status" value="1"/>
</dbReference>
<dbReference type="InterPro" id="IPR029063">
    <property type="entry name" value="SAM-dependent_MTases_sf"/>
</dbReference>
<feature type="transmembrane region" description="Helical" evidence="1">
    <location>
        <begin position="558"/>
        <end position="579"/>
    </location>
</feature>
<dbReference type="Gene3D" id="3.40.50.150">
    <property type="entry name" value="Vaccinia Virus protein VP39"/>
    <property type="match status" value="1"/>
</dbReference>
<feature type="transmembrane region" description="Helical" evidence="1">
    <location>
        <begin position="642"/>
        <end position="663"/>
    </location>
</feature>
<feature type="transmembrane region" description="Helical" evidence="1">
    <location>
        <begin position="707"/>
        <end position="724"/>
    </location>
</feature>
<keyword evidence="1" id="KW-0812">Transmembrane</keyword>
<feature type="transmembrane region" description="Helical" evidence="1">
    <location>
        <begin position="12"/>
        <end position="31"/>
    </location>
</feature>
<feature type="transmembrane region" description="Helical" evidence="1">
    <location>
        <begin position="70"/>
        <end position="90"/>
    </location>
</feature>
<feature type="transmembrane region" description="Helical" evidence="1">
    <location>
        <begin position="585"/>
        <end position="605"/>
    </location>
</feature>
<evidence type="ECO:0000256" key="1">
    <source>
        <dbReference type="SAM" id="Phobius"/>
    </source>
</evidence>
<feature type="transmembrane region" description="Helical" evidence="1">
    <location>
        <begin position="152"/>
        <end position="171"/>
    </location>
</feature>
<evidence type="ECO:0000313" key="3">
    <source>
        <dbReference type="Proteomes" id="UP001597169"/>
    </source>
</evidence>
<dbReference type="InterPro" id="IPR036259">
    <property type="entry name" value="MFS_trans_sf"/>
</dbReference>
<feature type="transmembrane region" description="Helical" evidence="1">
    <location>
        <begin position="96"/>
        <end position="117"/>
    </location>
</feature>
<feature type="transmembrane region" description="Helical" evidence="1">
    <location>
        <begin position="684"/>
        <end position="701"/>
    </location>
</feature>
<name>A0ABW3Q206_9BACL</name>
<reference evidence="3" key="1">
    <citation type="journal article" date="2019" name="Int. J. Syst. Evol. Microbiol.">
        <title>The Global Catalogue of Microorganisms (GCM) 10K type strain sequencing project: providing services to taxonomists for standard genome sequencing and annotation.</title>
        <authorList>
            <consortium name="The Broad Institute Genomics Platform"/>
            <consortium name="The Broad Institute Genome Sequencing Center for Infectious Disease"/>
            <person name="Wu L."/>
            <person name="Ma J."/>
        </authorList>
    </citation>
    <scope>NUCLEOTIDE SEQUENCE [LARGE SCALE GENOMIC DNA]</scope>
    <source>
        <strain evidence="3">CCUG 53519</strain>
    </source>
</reference>
<organism evidence="2 3">
    <name type="scientific">Paenibacillus provencensis</name>
    <dbReference type="NCBI Taxonomy" id="441151"/>
    <lineage>
        <taxon>Bacteria</taxon>
        <taxon>Bacillati</taxon>
        <taxon>Bacillota</taxon>
        <taxon>Bacilli</taxon>
        <taxon>Bacillales</taxon>
        <taxon>Paenibacillaceae</taxon>
        <taxon>Paenibacillus</taxon>
    </lineage>
</organism>
<sequence>MRQSSVKRDSIITFGISFVLFVYEVFLSRFFSAILAYNFVFIAISLATLGAGFGGYVAYRSGVAIYRACYLWLGMFAFAMLSAVFMMYILPFRGMWFYTVAAFPPFLIGGALIAAILQANYRQLHVVYFSDLVGAGLGAVCSVWFMNILDPVQTIFLLGTVVLLISFVLIVKHSSLRLKIIYILVLIIAIYNIIEPYNKEMIFRAFTTSPNHVFNNRSGVKSVFSDWNSLAKTDVYDAGDGELLYITIDGGAVSPISKYTGNLKQVDYLTGTTSYLAFQDILKERALIIGAGGGQEVLTAQIAGFKQIDAVDINEGSFKAVQKMSHFSGDVFHQKGVSAFVSDGRTFIRQTKNQYDVIYLSLVKKESENGLGIALTENYLFTQEAIEEYIKKLNPGGRLAFLLHDEAEMLKVENAAEKVLQARGVQESKTHEHMAVIGTYHHLGHIVWGMNKTVITRPLLIISQNPFTEQNARQLKTEAENIQQIPLHVPFIADRLSTIKDYLKKDNLDLLSNQDDKPFFYQKSKGVPNSLLWLLACVFVISLLFIRKKRLPYGSIVYISGIGIGFMIIETTLIQRLILPLGHPIYAFVLVLSVLLVSGGIGSMVSSHWSSSRSRRFSPLLWVAVLTIGLNLLISWYQKEMIYLPLLIRLMLGVIVLVPLGFFMGMPFPFGLSLLSKRQVSISWAINGLMTIAGSLLAVLISINLGFTATLVIGASVYGLLYLFQPRLNMEG</sequence>
<keyword evidence="1" id="KW-0472">Membrane</keyword>
<feature type="transmembrane region" description="Helical" evidence="1">
    <location>
        <begin position="178"/>
        <end position="194"/>
    </location>
</feature>
<gene>
    <name evidence="2" type="ORF">ACFQ3J_21215</name>
</gene>
<dbReference type="CDD" id="cd02440">
    <property type="entry name" value="AdoMet_MTases"/>
    <property type="match status" value="1"/>
</dbReference>
<evidence type="ECO:0000313" key="2">
    <source>
        <dbReference type="EMBL" id="MFD1130666.1"/>
    </source>
</evidence>
<feature type="transmembrane region" description="Helical" evidence="1">
    <location>
        <begin position="37"/>
        <end position="58"/>
    </location>
</feature>
<feature type="transmembrane region" description="Helical" evidence="1">
    <location>
        <begin position="530"/>
        <end position="546"/>
    </location>
</feature>
<feature type="transmembrane region" description="Helical" evidence="1">
    <location>
        <begin position="126"/>
        <end position="146"/>
    </location>
</feature>
<accession>A0ABW3Q206</accession>
<dbReference type="EMBL" id="JBHTKX010000004">
    <property type="protein sequence ID" value="MFD1130666.1"/>
    <property type="molecule type" value="Genomic_DNA"/>
</dbReference>